<dbReference type="Gene3D" id="1.20.1740.10">
    <property type="entry name" value="Amino acid/polyamine transporter I"/>
    <property type="match status" value="1"/>
</dbReference>
<feature type="transmembrane region" description="Helical" evidence="8">
    <location>
        <begin position="301"/>
        <end position="322"/>
    </location>
</feature>
<keyword evidence="7 8" id="KW-0472">Membrane</keyword>
<keyword evidence="4" id="KW-0309">Germination</keyword>
<evidence type="ECO:0000256" key="3">
    <source>
        <dbReference type="ARBA" id="ARBA00022448"/>
    </source>
</evidence>
<dbReference type="OrthoDB" id="2112161at2"/>
<reference evidence="10" key="1">
    <citation type="submission" date="2016-07" db="EMBL/GenBank/DDBJ databases">
        <authorList>
            <person name="Florea S."/>
            <person name="Webb J.S."/>
            <person name="Jaromczyk J."/>
            <person name="Schardl C.L."/>
        </authorList>
    </citation>
    <scope>NUCLEOTIDE SEQUENCE [LARGE SCALE GENOMIC DNA]</scope>
    <source>
        <strain evidence="10">Z6</strain>
    </source>
</reference>
<comment type="caution">
    <text evidence="9">The sequence shown here is derived from an EMBL/GenBank/DDBJ whole genome shotgun (WGS) entry which is preliminary data.</text>
</comment>
<feature type="transmembrane region" description="Helical" evidence="8">
    <location>
        <begin position="144"/>
        <end position="162"/>
    </location>
</feature>
<keyword evidence="3" id="KW-0813">Transport</keyword>
<dbReference type="InterPro" id="IPR004761">
    <property type="entry name" value="Spore_GerAB"/>
</dbReference>
<feature type="transmembrane region" description="Helical" evidence="8">
    <location>
        <begin position="328"/>
        <end position="352"/>
    </location>
</feature>
<dbReference type="GO" id="GO:0009847">
    <property type="term" value="P:spore germination"/>
    <property type="evidence" value="ECO:0007669"/>
    <property type="project" value="InterPro"/>
</dbReference>
<dbReference type="PANTHER" id="PTHR34975">
    <property type="entry name" value="SPORE GERMINATION PROTEIN A2"/>
    <property type="match status" value="1"/>
</dbReference>
<keyword evidence="10" id="KW-1185">Reference proteome</keyword>
<evidence type="ECO:0000256" key="1">
    <source>
        <dbReference type="ARBA" id="ARBA00004141"/>
    </source>
</evidence>
<accession>A0A1C0AD45</accession>
<name>A0A1C0AD45_9FIRM</name>
<dbReference type="RefSeq" id="WP_068714710.1">
    <property type="nucleotide sequence ID" value="NZ_LWDV01000005.1"/>
</dbReference>
<dbReference type="GO" id="GO:0016020">
    <property type="term" value="C:membrane"/>
    <property type="evidence" value="ECO:0007669"/>
    <property type="project" value="UniProtKB-SubCell"/>
</dbReference>
<keyword evidence="6 8" id="KW-1133">Transmembrane helix</keyword>
<feature type="transmembrane region" description="Helical" evidence="8">
    <location>
        <begin position="36"/>
        <end position="55"/>
    </location>
</feature>
<feature type="transmembrane region" description="Helical" evidence="8">
    <location>
        <begin position="264"/>
        <end position="289"/>
    </location>
</feature>
<protein>
    <recommendedName>
        <fullName evidence="11">Spore germination protein</fullName>
    </recommendedName>
</protein>
<sequence>MKERISSQQIFYLSIIIVMPTLILSVPASLAKDAGTAGWISIILGGSVVAILHYILLKLSLDFSNYSVIKDFKIILGPILGRIILLPYIIVIVLDTPFILLETVDFINFNMSEVNTIFFYVTISILAVYLVNNGVEVLSRMSKIVTIIMISIIIIIILFIILKSNTVDWNRLQPLKFNLKSIIKASILPMLWLIMIPNLLLMFKPYLTENKQSIKKSLYANIFVQVAIAFLFIITIITLSINLTSLSKFPVYDVTKLTIRGFEVIVFVTWVMGTFLKVSLFYFVSTKIIAELFELNNSKSILIPLAILVTAVAIFSSQNILLENILGNIIVAQLFFGYGLSLILFIVVYWLFGKRKNIKDS</sequence>
<dbReference type="PANTHER" id="PTHR34975:SF2">
    <property type="entry name" value="SPORE GERMINATION PROTEIN A2"/>
    <property type="match status" value="1"/>
</dbReference>
<evidence type="ECO:0000256" key="6">
    <source>
        <dbReference type="ARBA" id="ARBA00022989"/>
    </source>
</evidence>
<keyword evidence="5 8" id="KW-0812">Transmembrane</keyword>
<feature type="transmembrane region" description="Helical" evidence="8">
    <location>
        <begin position="75"/>
        <end position="94"/>
    </location>
</feature>
<evidence type="ECO:0000256" key="2">
    <source>
        <dbReference type="ARBA" id="ARBA00007998"/>
    </source>
</evidence>
<evidence type="ECO:0000256" key="8">
    <source>
        <dbReference type="SAM" id="Phobius"/>
    </source>
</evidence>
<evidence type="ECO:0000256" key="4">
    <source>
        <dbReference type="ARBA" id="ARBA00022544"/>
    </source>
</evidence>
<comment type="similarity">
    <text evidence="2">Belongs to the amino acid-polyamine-organocation (APC) superfamily. Spore germination protein (SGP) (TC 2.A.3.9) family.</text>
</comment>
<evidence type="ECO:0000256" key="5">
    <source>
        <dbReference type="ARBA" id="ARBA00022692"/>
    </source>
</evidence>
<proteinExistence type="inferred from homology"/>
<evidence type="ECO:0000256" key="7">
    <source>
        <dbReference type="ARBA" id="ARBA00023136"/>
    </source>
</evidence>
<evidence type="ECO:0000313" key="10">
    <source>
        <dbReference type="Proteomes" id="UP000093514"/>
    </source>
</evidence>
<reference evidence="9 10" key="2">
    <citation type="submission" date="2016-08" db="EMBL/GenBank/DDBJ databases">
        <title>Orenia metallireducens sp. nov. strain Z6, a Novel Metal-reducing Firmicute from the Deep Subsurface.</title>
        <authorList>
            <person name="Maxim B.I."/>
            <person name="Kenneth K."/>
            <person name="Flynn T.M."/>
            <person name="Oloughlin E.J."/>
            <person name="Locke R.A."/>
            <person name="Weber J.R."/>
            <person name="Egan S.M."/>
            <person name="Mackie R.I."/>
            <person name="Cann I.K."/>
        </authorList>
    </citation>
    <scope>NUCLEOTIDE SEQUENCE [LARGE SCALE GENOMIC DNA]</scope>
    <source>
        <strain evidence="9 10">Z6</strain>
    </source>
</reference>
<dbReference type="Pfam" id="PF03845">
    <property type="entry name" value="Spore_permease"/>
    <property type="match status" value="1"/>
</dbReference>
<feature type="transmembrane region" description="Helical" evidence="8">
    <location>
        <begin position="182"/>
        <end position="201"/>
    </location>
</feature>
<comment type="subcellular location">
    <subcellularLocation>
        <location evidence="1">Membrane</location>
        <topology evidence="1">Multi-pass membrane protein</topology>
    </subcellularLocation>
</comment>
<feature type="transmembrane region" description="Helical" evidence="8">
    <location>
        <begin position="12"/>
        <end position="30"/>
    </location>
</feature>
<dbReference type="Proteomes" id="UP000093514">
    <property type="component" value="Unassembled WGS sequence"/>
</dbReference>
<evidence type="ECO:0000313" key="9">
    <source>
        <dbReference type="EMBL" id="OCL28542.1"/>
    </source>
</evidence>
<evidence type="ECO:0008006" key="11">
    <source>
        <dbReference type="Google" id="ProtNLM"/>
    </source>
</evidence>
<organism evidence="9 10">
    <name type="scientific">Orenia metallireducens</name>
    <dbReference type="NCBI Taxonomy" id="1413210"/>
    <lineage>
        <taxon>Bacteria</taxon>
        <taxon>Bacillati</taxon>
        <taxon>Bacillota</taxon>
        <taxon>Clostridia</taxon>
        <taxon>Halanaerobiales</taxon>
        <taxon>Halobacteroidaceae</taxon>
        <taxon>Orenia</taxon>
    </lineage>
</organism>
<dbReference type="EMBL" id="LWDV01000005">
    <property type="protein sequence ID" value="OCL28542.1"/>
    <property type="molecule type" value="Genomic_DNA"/>
</dbReference>
<feature type="transmembrane region" description="Helical" evidence="8">
    <location>
        <begin position="222"/>
        <end position="244"/>
    </location>
</feature>
<dbReference type="AlphaFoldDB" id="A0A1C0AD45"/>
<gene>
    <name evidence="9" type="ORF">U472_01260</name>
</gene>
<feature type="transmembrane region" description="Helical" evidence="8">
    <location>
        <begin position="114"/>
        <end position="132"/>
    </location>
</feature>